<dbReference type="Pfam" id="PF14602">
    <property type="entry name" value="Hexapep_2"/>
    <property type="match status" value="1"/>
</dbReference>
<dbReference type="STRING" id="1036779.SAMN04515666_110197"/>
<dbReference type="InterPro" id="IPR020019">
    <property type="entry name" value="AcTrfase_PglD-like"/>
</dbReference>
<evidence type="ECO:0000256" key="1">
    <source>
        <dbReference type="ARBA" id="ARBA00007274"/>
    </source>
</evidence>
<dbReference type="AlphaFoldDB" id="A0A1H7XV05"/>
<gene>
    <name evidence="6" type="ORF">SAMN04515666_110197</name>
</gene>
<keyword evidence="4 6" id="KW-0012">Acyltransferase</keyword>
<keyword evidence="3" id="KW-0677">Repeat</keyword>
<dbReference type="PANTHER" id="PTHR43300:SF7">
    <property type="entry name" value="UDP-N-ACETYLBACILLOSAMINE N-ACETYLTRANSFERASE"/>
    <property type="match status" value="1"/>
</dbReference>
<dbReference type="RefSeq" id="WP_091841227.1">
    <property type="nucleotide sequence ID" value="NZ_FOAN01000010.1"/>
</dbReference>
<dbReference type="InterPro" id="IPR050179">
    <property type="entry name" value="Trans_hexapeptide_repeat"/>
</dbReference>
<dbReference type="EMBL" id="FOAN01000010">
    <property type="protein sequence ID" value="SEM37772.1"/>
    <property type="molecule type" value="Genomic_DNA"/>
</dbReference>
<keyword evidence="7" id="KW-1185">Reference proteome</keyword>
<dbReference type="InterPro" id="IPR001451">
    <property type="entry name" value="Hexapep"/>
</dbReference>
<evidence type="ECO:0000313" key="7">
    <source>
        <dbReference type="Proteomes" id="UP000199664"/>
    </source>
</evidence>
<dbReference type="GO" id="GO:0016746">
    <property type="term" value="F:acyltransferase activity"/>
    <property type="evidence" value="ECO:0007669"/>
    <property type="project" value="UniProtKB-KW"/>
</dbReference>
<sequence length="223" mass="23728">MRRIVLAGNAVTAEIIYAYLANDPRYSVAGFTVDDDYVDKGSSFPLPTVGLSELSGRFAPGEHRIVMAMGYSGVNAHRRSMFERLKSMGYAIETYIHPDAMIHTSHPIGEGSVVLPGALVEPEVRVGIDTILWGNVTLAHHATVGDHAWIASGAVVSGKARIGDQCFIGVNATIVNAVTVGDNAIVGGGALITKDVKPSTVHLARSAEQIRFSAQDYAKHFGV</sequence>
<evidence type="ECO:0000256" key="4">
    <source>
        <dbReference type="ARBA" id="ARBA00023315"/>
    </source>
</evidence>
<name>A0A1H7XV05_9HYPH</name>
<proteinExistence type="inferred from homology"/>
<reference evidence="7" key="1">
    <citation type="submission" date="2016-10" db="EMBL/GenBank/DDBJ databases">
        <authorList>
            <person name="Varghese N."/>
            <person name="Submissions S."/>
        </authorList>
    </citation>
    <scope>NUCLEOTIDE SEQUENCE [LARGE SCALE GENOMIC DNA]</scope>
    <source>
        <strain evidence="7">LMG 26383,CCUG 61248,R- 45681</strain>
    </source>
</reference>
<comment type="similarity">
    <text evidence="1">Belongs to the transferase hexapeptide repeat family.</text>
</comment>
<protein>
    <submittedName>
        <fullName evidence="6">Sugar O-acyltransferase, sialic acid O-acetyltransferase NeuD family</fullName>
    </submittedName>
</protein>
<dbReference type="CDD" id="cd03360">
    <property type="entry name" value="LbH_AT_putative"/>
    <property type="match status" value="1"/>
</dbReference>
<evidence type="ECO:0000256" key="5">
    <source>
        <dbReference type="PIRSR" id="PIRSR620019-2"/>
    </source>
</evidence>
<dbReference type="OrthoDB" id="1115300at2"/>
<feature type="binding site" evidence="5">
    <location>
        <position position="188"/>
    </location>
    <ligand>
        <name>acetyl-CoA</name>
        <dbReference type="ChEBI" id="CHEBI:57288"/>
    </ligand>
</feature>
<feature type="binding site" evidence="5">
    <location>
        <position position="70"/>
    </location>
    <ligand>
        <name>substrate</name>
    </ligand>
</feature>
<dbReference type="InterPro" id="IPR018357">
    <property type="entry name" value="Hexapep_transf_CS"/>
</dbReference>
<dbReference type="InterPro" id="IPR011004">
    <property type="entry name" value="Trimer_LpxA-like_sf"/>
</dbReference>
<dbReference type="PANTHER" id="PTHR43300">
    <property type="entry name" value="ACETYLTRANSFERASE"/>
    <property type="match status" value="1"/>
</dbReference>
<organism evidence="6 7">
    <name type="scientific">Bosea lupini</name>
    <dbReference type="NCBI Taxonomy" id="1036779"/>
    <lineage>
        <taxon>Bacteria</taxon>
        <taxon>Pseudomonadati</taxon>
        <taxon>Pseudomonadota</taxon>
        <taxon>Alphaproteobacteria</taxon>
        <taxon>Hyphomicrobiales</taxon>
        <taxon>Boseaceae</taxon>
        <taxon>Bosea</taxon>
    </lineage>
</organism>
<evidence type="ECO:0000256" key="3">
    <source>
        <dbReference type="ARBA" id="ARBA00022737"/>
    </source>
</evidence>
<dbReference type="SUPFAM" id="SSF51161">
    <property type="entry name" value="Trimeric LpxA-like enzymes"/>
    <property type="match status" value="1"/>
</dbReference>
<evidence type="ECO:0000313" key="6">
    <source>
        <dbReference type="EMBL" id="SEM37772.1"/>
    </source>
</evidence>
<dbReference type="Gene3D" id="2.160.10.10">
    <property type="entry name" value="Hexapeptide repeat proteins"/>
    <property type="match status" value="2"/>
</dbReference>
<dbReference type="PROSITE" id="PS00101">
    <property type="entry name" value="HEXAPEP_TRANSFERASES"/>
    <property type="match status" value="1"/>
</dbReference>
<keyword evidence="2 6" id="KW-0808">Transferase</keyword>
<evidence type="ECO:0000256" key="2">
    <source>
        <dbReference type="ARBA" id="ARBA00022679"/>
    </source>
</evidence>
<accession>A0A1H7XV05</accession>
<dbReference type="Proteomes" id="UP000199664">
    <property type="component" value="Unassembled WGS sequence"/>
</dbReference>